<sequence length="141" mass="16964">MDYYELKQETYKEHAEYLDTLLAPLHWVDVSQEFRQIQEQSVQLLEFCQKVEQPLTGRVILLPEFWVTKEDWENQLDQWSRMLLKEPFRYLVFVGAGLGKNEREPLRRFRPDAEVYLVDLAQPLAPADVYQFLIRTWSQAR</sequence>
<name>A0A1Y3PQP7_9BACI</name>
<evidence type="ECO:0008006" key="3">
    <source>
        <dbReference type="Google" id="ProtNLM"/>
    </source>
</evidence>
<dbReference type="EMBL" id="LZRT01000036">
    <property type="protein sequence ID" value="OUM89692.1"/>
    <property type="molecule type" value="Genomic_DNA"/>
</dbReference>
<protein>
    <recommendedName>
        <fullName evidence="3">DUF2487 domain-containing protein</fullName>
    </recommendedName>
</protein>
<evidence type="ECO:0000313" key="2">
    <source>
        <dbReference type="Proteomes" id="UP000196475"/>
    </source>
</evidence>
<organism evidence="1 2">
    <name type="scientific">Bacillus thermozeamaize</name>
    <dbReference type="NCBI Taxonomy" id="230954"/>
    <lineage>
        <taxon>Bacteria</taxon>
        <taxon>Bacillati</taxon>
        <taxon>Bacillota</taxon>
        <taxon>Bacilli</taxon>
        <taxon>Bacillales</taxon>
        <taxon>Bacillaceae</taxon>
        <taxon>Bacillus</taxon>
    </lineage>
</organism>
<proteinExistence type="predicted"/>
<dbReference type="InterPro" id="IPR019615">
    <property type="entry name" value="DUF2487"/>
</dbReference>
<dbReference type="Proteomes" id="UP000196475">
    <property type="component" value="Unassembled WGS sequence"/>
</dbReference>
<accession>A0A1Y3PQP7</accession>
<gene>
    <name evidence="1" type="ORF">BAA01_02705</name>
</gene>
<comment type="caution">
    <text evidence="1">The sequence shown here is derived from an EMBL/GenBank/DDBJ whole genome shotgun (WGS) entry which is preliminary data.</text>
</comment>
<dbReference type="Pfam" id="PF10673">
    <property type="entry name" value="DUF2487"/>
    <property type="match status" value="1"/>
</dbReference>
<dbReference type="AlphaFoldDB" id="A0A1Y3PQP7"/>
<reference evidence="2" key="1">
    <citation type="submission" date="2016-06" db="EMBL/GenBank/DDBJ databases">
        <authorList>
            <person name="Nascimento L."/>
            <person name="Pereira R.V."/>
            <person name="Martins L.F."/>
            <person name="Quaggio R.B."/>
            <person name="Silva A.M."/>
            <person name="Setubal J.C."/>
        </authorList>
    </citation>
    <scope>NUCLEOTIDE SEQUENCE [LARGE SCALE GENOMIC DNA]</scope>
</reference>
<evidence type="ECO:0000313" key="1">
    <source>
        <dbReference type="EMBL" id="OUM89692.1"/>
    </source>
</evidence>